<dbReference type="SMART" id="SM00755">
    <property type="entry name" value="Grip"/>
    <property type="match status" value="1"/>
</dbReference>
<dbReference type="Pfam" id="PF01465">
    <property type="entry name" value="GRIP"/>
    <property type="match status" value="1"/>
</dbReference>
<evidence type="ECO:0000313" key="4">
    <source>
        <dbReference type="EMBL" id="KAG2193842.1"/>
    </source>
</evidence>
<accession>A0A8H7QK64</accession>
<feature type="coiled-coil region" evidence="1">
    <location>
        <begin position="123"/>
        <end position="199"/>
    </location>
</feature>
<dbReference type="EMBL" id="JAEPRC010000626">
    <property type="protein sequence ID" value="KAG2193842.1"/>
    <property type="molecule type" value="Genomic_DNA"/>
</dbReference>
<feature type="region of interest" description="Disordered" evidence="2">
    <location>
        <begin position="61"/>
        <end position="83"/>
    </location>
</feature>
<dbReference type="OrthoDB" id="1926336at2759"/>
<name>A0A8H7QK64_9FUNG</name>
<feature type="coiled-coil region" evidence="1">
    <location>
        <begin position="241"/>
        <end position="303"/>
    </location>
</feature>
<organism evidence="4 5">
    <name type="scientific">Mucor plumbeus</name>
    <dbReference type="NCBI Taxonomy" id="97098"/>
    <lineage>
        <taxon>Eukaryota</taxon>
        <taxon>Fungi</taxon>
        <taxon>Fungi incertae sedis</taxon>
        <taxon>Mucoromycota</taxon>
        <taxon>Mucoromycotina</taxon>
        <taxon>Mucoromycetes</taxon>
        <taxon>Mucorales</taxon>
        <taxon>Mucorineae</taxon>
        <taxon>Mucoraceae</taxon>
        <taxon>Mucor</taxon>
    </lineage>
</organism>
<evidence type="ECO:0000313" key="5">
    <source>
        <dbReference type="Proteomes" id="UP000650833"/>
    </source>
</evidence>
<evidence type="ECO:0000256" key="1">
    <source>
        <dbReference type="SAM" id="Coils"/>
    </source>
</evidence>
<dbReference type="InterPro" id="IPR000237">
    <property type="entry name" value="GRIP_dom"/>
</dbReference>
<proteinExistence type="predicted"/>
<feature type="domain" description="GRIP" evidence="3">
    <location>
        <begin position="300"/>
        <end position="348"/>
    </location>
</feature>
<evidence type="ECO:0000259" key="3">
    <source>
        <dbReference type="PROSITE" id="PS50913"/>
    </source>
</evidence>
<comment type="caution">
    <text evidence="4">The sequence shown here is derived from an EMBL/GenBank/DDBJ whole genome shotgun (WGS) entry which is preliminary data.</text>
</comment>
<dbReference type="Proteomes" id="UP000650833">
    <property type="component" value="Unassembled WGS sequence"/>
</dbReference>
<gene>
    <name evidence="4" type="ORF">INT46_008300</name>
</gene>
<protein>
    <recommendedName>
        <fullName evidence="3">GRIP domain-containing protein</fullName>
    </recommendedName>
</protein>
<dbReference type="AlphaFoldDB" id="A0A8H7QK64"/>
<sequence>MTISNNKKVLQEQVARLTNEIEELRLEREESKKNVLHFMQEADSTRQELKKAQEIIEEFTTTDHHLQGYLSPPPESIESEDDEDIKEPSKLSILLSKLSQMDQEKISNLFQLVETDNNAIQDLHNVKQSLSQLKSAHVSLKEELNQLQEEYHATRGALQIENERAEIIEKRWKESESSLEHAESTIQSLNKELRYFRQQQQECNKKVNETTDIKLIQEDLCKSKQDLAITVQNYHDCKVKLEETEQTLKHWQTKYDEIDTKNVLLESKQLEELNQVKIRENYLKTINKTLRDEIRKINRVEEELINIEYLRNVIIKFLERKSTRAQLIPILVTLLKCTREDQTRLAKLVRNKAIES</sequence>
<keyword evidence="5" id="KW-1185">Reference proteome</keyword>
<dbReference type="SUPFAM" id="SSF57997">
    <property type="entry name" value="Tropomyosin"/>
    <property type="match status" value="1"/>
</dbReference>
<keyword evidence="1" id="KW-0175">Coiled coil</keyword>
<evidence type="ECO:0000256" key="2">
    <source>
        <dbReference type="SAM" id="MobiDB-lite"/>
    </source>
</evidence>
<dbReference type="PROSITE" id="PS50913">
    <property type="entry name" value="GRIP"/>
    <property type="match status" value="1"/>
</dbReference>
<reference evidence="4" key="1">
    <citation type="submission" date="2020-12" db="EMBL/GenBank/DDBJ databases">
        <title>Metabolic potential, ecology and presence of endohyphal bacteria is reflected in genomic diversity of Mucoromycotina.</title>
        <authorList>
            <person name="Muszewska A."/>
            <person name="Okrasinska A."/>
            <person name="Steczkiewicz K."/>
            <person name="Drgas O."/>
            <person name="Orlowska M."/>
            <person name="Perlinska-Lenart U."/>
            <person name="Aleksandrzak-Piekarczyk T."/>
            <person name="Szatraj K."/>
            <person name="Zielenkiewicz U."/>
            <person name="Pilsyk S."/>
            <person name="Malc E."/>
            <person name="Mieczkowski P."/>
            <person name="Kruszewska J.S."/>
            <person name="Biernat P."/>
            <person name="Pawlowska J."/>
        </authorList>
    </citation>
    <scope>NUCLEOTIDE SEQUENCE</scope>
    <source>
        <strain evidence="4">CBS 226.32</strain>
    </source>
</reference>